<accession>A0AA36DLV2</accession>
<name>A0AA36DLV2_CYLNA</name>
<evidence type="ECO:0000313" key="4">
    <source>
        <dbReference type="EMBL" id="CAJ0588784.1"/>
    </source>
</evidence>
<dbReference type="GO" id="GO:0005615">
    <property type="term" value="C:extracellular space"/>
    <property type="evidence" value="ECO:0007669"/>
    <property type="project" value="InterPro"/>
</dbReference>
<dbReference type="GO" id="GO:0004867">
    <property type="term" value="F:serine-type endopeptidase inhibitor activity"/>
    <property type="evidence" value="ECO:0007669"/>
    <property type="project" value="InterPro"/>
</dbReference>
<dbReference type="Pfam" id="PF00079">
    <property type="entry name" value="Serpin"/>
    <property type="match status" value="2"/>
</dbReference>
<protein>
    <recommendedName>
        <fullName evidence="3">Serpin domain-containing protein</fullName>
    </recommendedName>
</protein>
<evidence type="ECO:0000259" key="3">
    <source>
        <dbReference type="SMART" id="SM00093"/>
    </source>
</evidence>
<dbReference type="PROSITE" id="PS00284">
    <property type="entry name" value="SERPIN"/>
    <property type="match status" value="1"/>
</dbReference>
<dbReference type="InterPro" id="IPR042178">
    <property type="entry name" value="Serpin_sf_1"/>
</dbReference>
<dbReference type="SUPFAM" id="SSF56574">
    <property type="entry name" value="Serpins"/>
    <property type="match status" value="2"/>
</dbReference>
<keyword evidence="5" id="KW-1185">Reference proteome</keyword>
<reference evidence="4" key="1">
    <citation type="submission" date="2023-07" db="EMBL/GenBank/DDBJ databases">
        <authorList>
            <consortium name="CYATHOMIX"/>
        </authorList>
    </citation>
    <scope>NUCLEOTIDE SEQUENCE</scope>
    <source>
        <strain evidence="4">N/A</strain>
    </source>
</reference>
<dbReference type="InterPro" id="IPR023796">
    <property type="entry name" value="Serpin_dom"/>
</dbReference>
<organism evidence="4 5">
    <name type="scientific">Cylicocyclus nassatus</name>
    <name type="common">Nematode worm</name>
    <dbReference type="NCBI Taxonomy" id="53992"/>
    <lineage>
        <taxon>Eukaryota</taxon>
        <taxon>Metazoa</taxon>
        <taxon>Ecdysozoa</taxon>
        <taxon>Nematoda</taxon>
        <taxon>Chromadorea</taxon>
        <taxon>Rhabditida</taxon>
        <taxon>Rhabditina</taxon>
        <taxon>Rhabditomorpha</taxon>
        <taxon>Strongyloidea</taxon>
        <taxon>Strongylidae</taxon>
        <taxon>Cylicocyclus</taxon>
    </lineage>
</organism>
<dbReference type="PANTHER" id="PTHR11461">
    <property type="entry name" value="SERINE PROTEASE INHIBITOR, SERPIN"/>
    <property type="match status" value="1"/>
</dbReference>
<evidence type="ECO:0000256" key="2">
    <source>
        <dbReference type="RuleBase" id="RU000411"/>
    </source>
</evidence>
<comment type="caution">
    <text evidence="4">The sequence shown here is derived from an EMBL/GenBank/DDBJ whole genome shotgun (WGS) entry which is preliminary data.</text>
</comment>
<proteinExistence type="inferred from homology"/>
<dbReference type="PANTHER" id="PTHR11461:SF211">
    <property type="entry name" value="GH10112P-RELATED"/>
    <property type="match status" value="1"/>
</dbReference>
<dbReference type="InterPro" id="IPR000215">
    <property type="entry name" value="Serpin_fam"/>
</dbReference>
<evidence type="ECO:0000256" key="1">
    <source>
        <dbReference type="ARBA" id="ARBA00009500"/>
    </source>
</evidence>
<sequence>MASIVDDNRMFLTAETDFGLNMLRQVPVSESVVFSPLSVIFALSMVRTGAHGKTKSQISELLAKGKIDDDAITEHYSNLSLQIMNAENGVQSRIANGFFLNKDFNIEKDYANEITEKFLAKVESYDFTKANETAKTINDFVSNITEGKIHDIVNADTVKDAYSLIVNAIYFTAEWEYKFYSESNKKQNFYSSENDTREIEFMNDMEEHRLYTEDDHVQVLSLQYKDTSYAFNIFLPKERFGLEELRNYLDGEKIEHLLSRVEITYISLTIPKMKIESDYKLKDALMEMGIDDMFGDEADLSGIVKSPQLKVSDAAHMAIIEVDEEGTTAAAATTVKVVPMMLIMEEPKKACKLEPRMLSKQETDFGLALLRQIPSSENAVVSPLSVLFALLMVQNGAKGKTKEQIDSIVFKGQPDHVITSYYSNFIQELSRETKVLTKIANGFFLNKLHKLRKEYQETITQKFMARIESLDFGKADETAKIINDFVNETTEGKITDLVNEAALTNAFAVIVNAVYFKGDWYYKFKAANSMPMDFHSSENNTRRIDFMNEYEVRRDYTEDDEVQFLSLHYKNTDWAFSIILPKNKFALEEFRQSLDGEKVKKLLTSTAKTYVSIAIPKMKIETDFKLKEALISMGITEMFSDDADLSGISETGGLKISKALHKAMIEVDEEGTTAAAATALVADNMAFIQREEPKEFIADHPFLFMLSKNSNPLFIGQFV</sequence>
<dbReference type="EMBL" id="CATQJL010000001">
    <property type="protein sequence ID" value="CAJ0588784.1"/>
    <property type="molecule type" value="Genomic_DNA"/>
</dbReference>
<evidence type="ECO:0000313" key="5">
    <source>
        <dbReference type="Proteomes" id="UP001176961"/>
    </source>
</evidence>
<feature type="domain" description="Serpin" evidence="3">
    <location>
        <begin position="20"/>
        <end position="347"/>
    </location>
</feature>
<dbReference type="InterPro" id="IPR036186">
    <property type="entry name" value="Serpin_sf"/>
</dbReference>
<dbReference type="SMART" id="SM00093">
    <property type="entry name" value="SERPIN"/>
    <property type="match status" value="2"/>
</dbReference>
<dbReference type="InterPro" id="IPR042185">
    <property type="entry name" value="Serpin_sf_2"/>
</dbReference>
<dbReference type="InterPro" id="IPR023795">
    <property type="entry name" value="Serpin_CS"/>
</dbReference>
<dbReference type="Gene3D" id="2.30.39.10">
    <property type="entry name" value="Alpha-1-antitrypsin, domain 1"/>
    <property type="match status" value="2"/>
</dbReference>
<dbReference type="Gene3D" id="3.30.497.10">
    <property type="entry name" value="Antithrombin, subunit I, domain 2"/>
    <property type="match status" value="2"/>
</dbReference>
<dbReference type="AlphaFoldDB" id="A0AA36DLV2"/>
<feature type="domain" description="Serpin" evidence="3">
    <location>
        <begin position="367"/>
        <end position="719"/>
    </location>
</feature>
<gene>
    <name evidence="4" type="ORF">CYNAS_LOCUS767</name>
</gene>
<dbReference type="Proteomes" id="UP001176961">
    <property type="component" value="Unassembled WGS sequence"/>
</dbReference>
<comment type="similarity">
    <text evidence="1 2">Belongs to the serpin family.</text>
</comment>